<dbReference type="EMBL" id="JWZX01001598">
    <property type="protein sequence ID" value="KOO33122.1"/>
    <property type="molecule type" value="Genomic_DNA"/>
</dbReference>
<organism evidence="1 2">
    <name type="scientific">Chrysochromulina tobinii</name>
    <dbReference type="NCBI Taxonomy" id="1460289"/>
    <lineage>
        <taxon>Eukaryota</taxon>
        <taxon>Haptista</taxon>
        <taxon>Haptophyta</taxon>
        <taxon>Prymnesiophyceae</taxon>
        <taxon>Prymnesiales</taxon>
        <taxon>Chrysochromulinaceae</taxon>
        <taxon>Chrysochromulina</taxon>
    </lineage>
</organism>
<sequence length="179" mass="18593">MRHGCPLIVRQGTAAELLPKLADECGATVCHVVADDVCERPRAMMMAGCAALEQSGLQVQRWDNGLRATAYVADPTALPASFPEYVKAVSALPPQAPLLGEPEDGEMPVLLTPLASEGVPSLAELLAAAEAVTPLGARAARSLAAQATLPPYEEAIVRWSSALSLGVLSAREVLASEGL</sequence>
<name>A0A0M0K3F1_9EUKA</name>
<gene>
    <name evidence="1" type="ORF">Ctob_005657</name>
</gene>
<protein>
    <submittedName>
        <fullName evidence="1">Uncharacterized protein</fullName>
    </submittedName>
</protein>
<evidence type="ECO:0000313" key="1">
    <source>
        <dbReference type="EMBL" id="KOO33122.1"/>
    </source>
</evidence>
<evidence type="ECO:0000313" key="2">
    <source>
        <dbReference type="Proteomes" id="UP000037460"/>
    </source>
</evidence>
<comment type="caution">
    <text evidence="1">The sequence shown here is derived from an EMBL/GenBank/DDBJ whole genome shotgun (WGS) entry which is preliminary data.</text>
</comment>
<dbReference type="Proteomes" id="UP000037460">
    <property type="component" value="Unassembled WGS sequence"/>
</dbReference>
<proteinExistence type="predicted"/>
<dbReference type="SUPFAM" id="SSF52425">
    <property type="entry name" value="Cryptochrome/photolyase, N-terminal domain"/>
    <property type="match status" value="1"/>
</dbReference>
<reference evidence="2" key="1">
    <citation type="journal article" date="2015" name="PLoS Genet.">
        <title>Genome Sequence and Transcriptome Analyses of Chrysochromulina tobin: Metabolic Tools for Enhanced Algal Fitness in the Prominent Order Prymnesiales (Haptophyceae).</title>
        <authorList>
            <person name="Hovde B.T."/>
            <person name="Deodato C.R."/>
            <person name="Hunsperger H.M."/>
            <person name="Ryken S.A."/>
            <person name="Yost W."/>
            <person name="Jha R.K."/>
            <person name="Patterson J."/>
            <person name="Monnat R.J. Jr."/>
            <person name="Barlow S.B."/>
            <person name="Starkenburg S.R."/>
            <person name="Cattolico R.A."/>
        </authorList>
    </citation>
    <scope>NUCLEOTIDE SEQUENCE</scope>
    <source>
        <strain evidence="2">CCMP291</strain>
    </source>
</reference>
<accession>A0A0M0K3F1</accession>
<dbReference type="InterPro" id="IPR036155">
    <property type="entry name" value="Crypto/Photolyase_N_sf"/>
</dbReference>
<keyword evidence="2" id="KW-1185">Reference proteome</keyword>
<dbReference type="AlphaFoldDB" id="A0A0M0K3F1"/>